<dbReference type="EMBL" id="FNKD01000001">
    <property type="protein sequence ID" value="SDQ06638.1"/>
    <property type="molecule type" value="Genomic_DNA"/>
</dbReference>
<reference evidence="1 2" key="1">
    <citation type="submission" date="2016-10" db="EMBL/GenBank/DDBJ databases">
        <authorList>
            <person name="de Groot N.N."/>
        </authorList>
    </citation>
    <scope>NUCLEOTIDE SEQUENCE [LARGE SCALE GENOMIC DNA]</scope>
    <source>
        <strain evidence="1 2">CGMCC 1.10449</strain>
    </source>
</reference>
<dbReference type="STRING" id="553311.SAMN05216231_0222"/>
<sequence length="102" mass="12154">MTEKHKSRYMTKAINEELNVKLQMTLWQLMDILALKRKDKMDYLQVFDIIVSGSRLKIINKQEHPYMVEKFININGNTITKSITVWIIDDIDKQTMLFPSDY</sequence>
<accession>A0A1H0XUN9</accession>
<dbReference type="AlphaFoldDB" id="A0A1H0XUN9"/>
<evidence type="ECO:0000313" key="1">
    <source>
        <dbReference type="EMBL" id="SDQ06638.1"/>
    </source>
</evidence>
<keyword evidence="2" id="KW-1185">Reference proteome</keyword>
<gene>
    <name evidence="1" type="ORF">SAMN05216231_0222</name>
</gene>
<protein>
    <recommendedName>
        <fullName evidence="3">DUF960 domain-containing protein</fullName>
    </recommendedName>
</protein>
<evidence type="ECO:0000313" key="2">
    <source>
        <dbReference type="Proteomes" id="UP000199444"/>
    </source>
</evidence>
<dbReference type="Pfam" id="PF06124">
    <property type="entry name" value="DUF960"/>
    <property type="match status" value="1"/>
</dbReference>
<evidence type="ECO:0008006" key="3">
    <source>
        <dbReference type="Google" id="ProtNLM"/>
    </source>
</evidence>
<proteinExistence type="predicted"/>
<dbReference type="InterPro" id="IPR009303">
    <property type="entry name" value="DUF960"/>
</dbReference>
<organism evidence="1 2">
    <name type="scientific">Virgibacillus salinus</name>
    <dbReference type="NCBI Taxonomy" id="553311"/>
    <lineage>
        <taxon>Bacteria</taxon>
        <taxon>Bacillati</taxon>
        <taxon>Bacillota</taxon>
        <taxon>Bacilli</taxon>
        <taxon>Bacillales</taxon>
        <taxon>Bacillaceae</taxon>
        <taxon>Virgibacillus</taxon>
    </lineage>
</organism>
<name>A0A1H0XUN9_9BACI</name>
<dbReference type="Proteomes" id="UP000199444">
    <property type="component" value="Unassembled WGS sequence"/>
</dbReference>
<dbReference type="Gene3D" id="3.10.450.150">
    <property type="entry name" value="enterococcus faecalis protein"/>
    <property type="match status" value="1"/>
</dbReference>